<dbReference type="InterPro" id="IPR056924">
    <property type="entry name" value="SH3_Tf2-1"/>
</dbReference>
<evidence type="ECO:0000259" key="2">
    <source>
        <dbReference type="Pfam" id="PF24626"/>
    </source>
</evidence>
<dbReference type="CDD" id="cd09272">
    <property type="entry name" value="RNase_HI_RT_Ty1"/>
    <property type="match status" value="1"/>
</dbReference>
<dbReference type="PANTHER" id="PTHR46148:SF52">
    <property type="entry name" value="OS04G0603800 PROTEIN"/>
    <property type="match status" value="1"/>
</dbReference>
<protein>
    <submittedName>
        <fullName evidence="3">Reverse transcriptase</fullName>
    </submittedName>
</protein>
<dbReference type="InterPro" id="IPR013103">
    <property type="entry name" value="RVT_2"/>
</dbReference>
<proteinExistence type="predicted"/>
<keyword evidence="3" id="KW-0808">Transferase</keyword>
<feature type="domain" description="Reverse transcriptase Ty1/copia-type" evidence="1">
    <location>
        <begin position="298"/>
        <end position="361"/>
    </location>
</feature>
<dbReference type="Pfam" id="PF24626">
    <property type="entry name" value="SH3_Tf2-1"/>
    <property type="match status" value="1"/>
</dbReference>
<dbReference type="GO" id="GO:0003964">
    <property type="term" value="F:RNA-directed DNA polymerase activity"/>
    <property type="evidence" value="ECO:0007669"/>
    <property type="project" value="UniProtKB-KW"/>
</dbReference>
<keyword evidence="3" id="KW-0548">Nucleotidyltransferase</keyword>
<dbReference type="InterPro" id="IPR016197">
    <property type="entry name" value="Chromo-like_dom_sf"/>
</dbReference>
<dbReference type="SUPFAM" id="SSF54160">
    <property type="entry name" value="Chromo domain-like"/>
    <property type="match status" value="1"/>
</dbReference>
<evidence type="ECO:0000313" key="3">
    <source>
        <dbReference type="EMBL" id="GEY00180.1"/>
    </source>
</evidence>
<keyword evidence="3" id="KW-0695">RNA-directed DNA polymerase</keyword>
<name>A0A699HEL6_TANCI</name>
<dbReference type="PANTHER" id="PTHR46148">
    <property type="entry name" value="CHROMO DOMAIN-CONTAINING PROTEIN"/>
    <property type="match status" value="1"/>
</dbReference>
<feature type="domain" description="Tf2-1-like SH3-like" evidence="2">
    <location>
        <begin position="69"/>
        <end position="132"/>
    </location>
</feature>
<accession>A0A699HEL6</accession>
<gene>
    <name evidence="3" type="ORF">Tci_372154</name>
</gene>
<organism evidence="3">
    <name type="scientific">Tanacetum cinerariifolium</name>
    <name type="common">Dalmatian daisy</name>
    <name type="synonym">Chrysanthemum cinerariifolium</name>
    <dbReference type="NCBI Taxonomy" id="118510"/>
    <lineage>
        <taxon>Eukaryota</taxon>
        <taxon>Viridiplantae</taxon>
        <taxon>Streptophyta</taxon>
        <taxon>Embryophyta</taxon>
        <taxon>Tracheophyta</taxon>
        <taxon>Spermatophyta</taxon>
        <taxon>Magnoliopsida</taxon>
        <taxon>eudicotyledons</taxon>
        <taxon>Gunneridae</taxon>
        <taxon>Pentapetalae</taxon>
        <taxon>asterids</taxon>
        <taxon>campanulids</taxon>
        <taxon>Asterales</taxon>
        <taxon>Asteraceae</taxon>
        <taxon>Asteroideae</taxon>
        <taxon>Anthemideae</taxon>
        <taxon>Anthemidinae</taxon>
        <taxon>Tanacetum</taxon>
    </lineage>
</organism>
<reference evidence="3" key="1">
    <citation type="journal article" date="2019" name="Sci. Rep.">
        <title>Draft genome of Tanacetum cinerariifolium, the natural source of mosquito coil.</title>
        <authorList>
            <person name="Yamashiro T."/>
            <person name="Shiraishi A."/>
            <person name="Satake H."/>
            <person name="Nakayama K."/>
        </authorList>
    </citation>
    <scope>NUCLEOTIDE SEQUENCE</scope>
</reference>
<dbReference type="AlphaFoldDB" id="A0A699HEL6"/>
<comment type="caution">
    <text evidence="3">The sequence shown here is derived from an EMBL/GenBank/DDBJ whole genome shotgun (WGS) entry which is preliminary data.</text>
</comment>
<sequence>MTPFKALYGRDAETIHDYTPGKNITASIDTSLMERQRLMEALKGALEQTRHRMAKQANKKRMKKQFKVGDCVYLRLRNYRQTSVAAKEIQKLSKRYFGPYRILEKIGQVAYRLELPITSKVHPVFHVSLLKESHSQATSTEFLNEWLTDCPTPSPIPERILHQRQLGNAQQLLIQRKQQPTSEATWEYSNDIALCFPAFYNGHEDESGLEREGIDTTHTQEAQTHHQEADPVPRLEAVNRRNTSSPLHAIEKEREHVTYYEAIKDKRWTSAMDSELEALEQNKTWMTEKFPPNKKALCETFAPIAKMVTVRVFLVIAAAKQWELYQMDVHNAFLHEDLEEEVFMKLPPGLHKGQPREACKLYIISEVGLLGAKPTKIPMEQNHLLGLAQGRLFEDPQQYQRTFKEFWYTSSAQAALHISRNPVFHERTKHIEVDCHYIRDELVSGNLDARHVHTKEQVADFFTKAFGKVQLDYLLRKLGVQNFHYLEDMPNLLL</sequence>
<dbReference type="Pfam" id="PF07727">
    <property type="entry name" value="RVT_2"/>
    <property type="match status" value="1"/>
</dbReference>
<dbReference type="EMBL" id="BKCJ010144716">
    <property type="protein sequence ID" value="GEY00180.1"/>
    <property type="molecule type" value="Genomic_DNA"/>
</dbReference>
<evidence type="ECO:0000259" key="1">
    <source>
        <dbReference type="Pfam" id="PF07727"/>
    </source>
</evidence>